<dbReference type="EMBL" id="RBZP01000017">
    <property type="protein sequence ID" value="RKQ30514.1"/>
    <property type="molecule type" value="Genomic_DNA"/>
</dbReference>
<accession>A0A494ZWS0</accession>
<comment type="caution">
    <text evidence="1">The sequence shown here is derived from an EMBL/GenBank/DDBJ whole genome shotgun (WGS) entry which is preliminary data.</text>
</comment>
<keyword evidence="2" id="KW-1185">Reference proteome</keyword>
<sequence length="97" mass="11552">MKLTISENANNWFKNELELHQGDAVRFSGKLYGKTEVHDNFSVGLRIDQPQDVLVEQTIDGVTYFIEKFDDWFFNGYDFNIEYDNQNNDIIYRFIEN</sequence>
<evidence type="ECO:0000313" key="2">
    <source>
        <dbReference type="Proteomes" id="UP000269301"/>
    </source>
</evidence>
<name>A0A494ZWS0_9BACI</name>
<evidence type="ECO:0000313" key="1">
    <source>
        <dbReference type="EMBL" id="RKQ30514.1"/>
    </source>
</evidence>
<reference evidence="1 2" key="1">
    <citation type="journal article" date="2016" name="Int. J. Syst. Evol. Microbiol.">
        <title>Oceanobacillus halophilus sp. nov., a novel moderately halophilic bacterium from a hypersaline lake.</title>
        <authorList>
            <person name="Amoozegar M.A."/>
            <person name="Bagheri M."/>
            <person name="Makhdoumi A."/>
            <person name="Nikou M.M."/>
            <person name="Fazeli S.A.S."/>
            <person name="Schumann P."/>
            <person name="Sproer C."/>
            <person name="Sanchez-Porro C."/>
            <person name="Ventosa A."/>
        </authorList>
    </citation>
    <scope>NUCLEOTIDE SEQUENCE [LARGE SCALE GENOMIC DNA]</scope>
    <source>
        <strain evidence="1 2">DSM 23996</strain>
    </source>
</reference>
<gene>
    <name evidence="1" type="ORF">D8M06_15560</name>
</gene>
<organism evidence="1 2">
    <name type="scientific">Oceanobacillus halophilus</name>
    <dbReference type="NCBI Taxonomy" id="930130"/>
    <lineage>
        <taxon>Bacteria</taxon>
        <taxon>Bacillati</taxon>
        <taxon>Bacillota</taxon>
        <taxon>Bacilli</taxon>
        <taxon>Bacillales</taxon>
        <taxon>Bacillaceae</taxon>
        <taxon>Oceanobacillus</taxon>
    </lineage>
</organism>
<proteinExistence type="predicted"/>
<dbReference type="InterPro" id="IPR035903">
    <property type="entry name" value="HesB-like_dom_sf"/>
</dbReference>
<dbReference type="SUPFAM" id="SSF89360">
    <property type="entry name" value="HesB-like domain"/>
    <property type="match status" value="1"/>
</dbReference>
<protein>
    <submittedName>
        <fullName evidence="1">Iron-sulfur cluster biosynthesis protein</fullName>
    </submittedName>
</protein>
<dbReference type="AlphaFoldDB" id="A0A494ZWS0"/>
<dbReference type="OrthoDB" id="1645729at2"/>
<dbReference type="Proteomes" id="UP000269301">
    <property type="component" value="Unassembled WGS sequence"/>
</dbReference>
<dbReference type="RefSeq" id="WP_121205523.1">
    <property type="nucleotide sequence ID" value="NZ_RBZP01000017.1"/>
</dbReference>